<feature type="transmembrane region" description="Helical" evidence="27">
    <location>
        <begin position="1942"/>
        <end position="1964"/>
    </location>
</feature>
<dbReference type="GO" id="GO:0005261">
    <property type="term" value="F:monoatomic cation channel activity"/>
    <property type="evidence" value="ECO:0007669"/>
    <property type="project" value="TreeGrafter"/>
</dbReference>
<dbReference type="PROSITE" id="PS51352">
    <property type="entry name" value="THIOREDOXIN_2"/>
    <property type="match status" value="3"/>
</dbReference>
<feature type="compositionally biased region" description="Basic and acidic residues" evidence="26">
    <location>
        <begin position="2257"/>
        <end position="2266"/>
    </location>
</feature>
<dbReference type="InterPro" id="IPR017937">
    <property type="entry name" value="Thioredoxin_CS"/>
</dbReference>
<keyword evidence="14" id="KW-0007">Acetylation</keyword>
<evidence type="ECO:0000256" key="3">
    <source>
        <dbReference type="ARBA" id="ARBA00004223"/>
    </source>
</evidence>
<feature type="transmembrane region" description="Helical" evidence="27">
    <location>
        <begin position="2225"/>
        <end position="2242"/>
    </location>
</feature>
<evidence type="ECO:0000256" key="9">
    <source>
        <dbReference type="ARBA" id="ARBA00022692"/>
    </source>
</evidence>
<dbReference type="FunFam" id="3.40.30.10:FF:000017">
    <property type="entry name" value="Protein disulfide-isomerase A4"/>
    <property type="match status" value="1"/>
</dbReference>
<feature type="transmembrane region" description="Helical" evidence="27">
    <location>
        <begin position="1867"/>
        <end position="1893"/>
    </location>
</feature>
<dbReference type="CDD" id="cd00146">
    <property type="entry name" value="PKD"/>
    <property type="match status" value="2"/>
</dbReference>
<feature type="transmembrane region" description="Helical" evidence="27">
    <location>
        <begin position="1380"/>
        <end position="1408"/>
    </location>
</feature>
<evidence type="ECO:0000256" key="10">
    <source>
        <dbReference type="ARBA" id="ARBA00022729"/>
    </source>
</evidence>
<keyword evidence="15" id="KW-0969">Cilium</keyword>
<comment type="caution">
    <text evidence="23">Lacks conserved residue(s) required for the propagation of feature annotation.</text>
</comment>
<dbReference type="InterPro" id="IPR035986">
    <property type="entry name" value="PKD_dom_sf"/>
</dbReference>
<organism evidence="33 34">
    <name type="scientific">Hemibagrus guttatus</name>
    <dbReference type="NCBI Taxonomy" id="175788"/>
    <lineage>
        <taxon>Eukaryota</taxon>
        <taxon>Metazoa</taxon>
        <taxon>Chordata</taxon>
        <taxon>Craniata</taxon>
        <taxon>Vertebrata</taxon>
        <taxon>Euteleostomi</taxon>
        <taxon>Actinopterygii</taxon>
        <taxon>Neopterygii</taxon>
        <taxon>Teleostei</taxon>
        <taxon>Ostariophysi</taxon>
        <taxon>Siluriformes</taxon>
        <taxon>Bagridae</taxon>
        <taxon>Hemibagrus</taxon>
    </lineage>
</organism>
<dbReference type="NCBIfam" id="TIGR01130">
    <property type="entry name" value="ER_PDI_fam"/>
    <property type="match status" value="1"/>
</dbReference>
<dbReference type="SMART" id="SM00089">
    <property type="entry name" value="PKD"/>
    <property type="match status" value="2"/>
</dbReference>
<evidence type="ECO:0000313" key="34">
    <source>
        <dbReference type="Proteomes" id="UP001274896"/>
    </source>
</evidence>
<accession>A0AAE0UQC4</accession>
<proteinExistence type="inferred from homology"/>
<dbReference type="CDD" id="cd02995">
    <property type="entry name" value="PDI_a_PDI_a'_C"/>
    <property type="match status" value="1"/>
</dbReference>
<feature type="disulfide bond" description="Redox-active" evidence="22">
    <location>
        <begin position="2786"/>
        <end position="2789"/>
    </location>
</feature>
<dbReference type="CDD" id="cd03073">
    <property type="entry name" value="PDI_b'_ERp72_ERp57"/>
    <property type="match status" value="1"/>
</dbReference>
<keyword evidence="18 25" id="KW-0413">Isomerase</keyword>
<dbReference type="Gene3D" id="2.60.60.20">
    <property type="entry name" value="PLAT/LH2 domain"/>
    <property type="match status" value="1"/>
</dbReference>
<dbReference type="InterPro" id="IPR005792">
    <property type="entry name" value="Prot_disulphide_isomerase"/>
</dbReference>
<comment type="subcellular location">
    <subcellularLocation>
        <location evidence="5">Cell membrane</location>
        <topology evidence="5">Multi-pass membrane protein</topology>
    </subcellularLocation>
    <subcellularLocation>
        <location evidence="2">Cell projection</location>
        <location evidence="2">Cilium</location>
    </subcellularLocation>
    <subcellularLocation>
        <location evidence="4">Endoplasmic reticulum lumen</location>
    </subcellularLocation>
    <subcellularLocation>
        <location evidence="3">Melanosome</location>
    </subcellularLocation>
</comment>
<dbReference type="PROSITE" id="PS51111">
    <property type="entry name" value="REJ"/>
    <property type="match status" value="1"/>
</dbReference>
<evidence type="ECO:0000256" key="4">
    <source>
        <dbReference type="ARBA" id="ARBA00004319"/>
    </source>
</evidence>
<feature type="disulfide bond" description="Redox-active" evidence="22">
    <location>
        <begin position="2437"/>
        <end position="2440"/>
    </location>
</feature>
<feature type="domain" description="Thioredoxin" evidence="32">
    <location>
        <begin position="2400"/>
        <end position="2529"/>
    </location>
</feature>
<feature type="domain" description="GAIN-B" evidence="30">
    <location>
        <begin position="1035"/>
        <end position="1187"/>
    </location>
</feature>
<dbReference type="FunFam" id="3.40.30.10:FF:000084">
    <property type="entry name" value="Protein disulfide-isomerase A4"/>
    <property type="match status" value="1"/>
</dbReference>
<dbReference type="NCBIfam" id="TIGR01126">
    <property type="entry name" value="pdi_dom"/>
    <property type="match status" value="3"/>
</dbReference>
<evidence type="ECO:0000256" key="20">
    <source>
        <dbReference type="ARBA" id="ARBA00023284"/>
    </source>
</evidence>
<evidence type="ECO:0000256" key="17">
    <source>
        <dbReference type="ARBA" id="ARBA00023157"/>
    </source>
</evidence>
<dbReference type="GO" id="GO:0005788">
    <property type="term" value="C:endoplasmic reticulum lumen"/>
    <property type="evidence" value="ECO:0007669"/>
    <property type="project" value="UniProtKB-SubCell"/>
</dbReference>
<evidence type="ECO:0000256" key="19">
    <source>
        <dbReference type="ARBA" id="ARBA00023273"/>
    </source>
</evidence>
<evidence type="ECO:0000256" key="5">
    <source>
        <dbReference type="ARBA" id="ARBA00004651"/>
    </source>
</evidence>
<evidence type="ECO:0000313" key="33">
    <source>
        <dbReference type="EMBL" id="KAK3515872.1"/>
    </source>
</evidence>
<dbReference type="Pfam" id="PF20519">
    <property type="entry name" value="Polycystin_dom"/>
    <property type="match status" value="1"/>
</dbReference>
<dbReference type="Gene3D" id="2.60.40.10">
    <property type="entry name" value="Immunoglobulins"/>
    <property type="match status" value="1"/>
</dbReference>
<feature type="transmembrane region" description="Helical" evidence="27">
    <location>
        <begin position="2032"/>
        <end position="2058"/>
    </location>
</feature>
<keyword evidence="16 27" id="KW-0472">Membrane</keyword>
<evidence type="ECO:0000256" key="12">
    <source>
        <dbReference type="ARBA" id="ARBA00022824"/>
    </source>
</evidence>
<keyword evidence="34" id="KW-1185">Reference proteome</keyword>
<evidence type="ECO:0000256" key="21">
    <source>
        <dbReference type="ARBA" id="ARBA00066008"/>
    </source>
</evidence>
<keyword evidence="9 27" id="KW-0812">Transmembrane</keyword>
<dbReference type="InterPro" id="IPR013766">
    <property type="entry name" value="Thioredoxin_domain"/>
</dbReference>
<dbReference type="InterPro" id="IPR036249">
    <property type="entry name" value="Thioredoxin-like_sf"/>
</dbReference>
<feature type="transmembrane region" description="Helical" evidence="27">
    <location>
        <begin position="1913"/>
        <end position="1930"/>
    </location>
</feature>
<dbReference type="SUPFAM" id="SSF48371">
    <property type="entry name" value="ARM repeat"/>
    <property type="match status" value="1"/>
</dbReference>
<dbReference type="InterPro" id="IPR041866">
    <property type="entry name" value="PDIA4_PDI_b"/>
</dbReference>
<evidence type="ECO:0000259" key="31">
    <source>
        <dbReference type="PROSITE" id="PS51111"/>
    </source>
</evidence>
<dbReference type="Gene3D" id="3.40.30.10">
    <property type="entry name" value="Glutaredoxin"/>
    <property type="match status" value="5"/>
</dbReference>
<dbReference type="InterPro" id="IPR022409">
    <property type="entry name" value="PKD/Chitinase_dom"/>
</dbReference>
<evidence type="ECO:0000256" key="18">
    <source>
        <dbReference type="ARBA" id="ARBA00023235"/>
    </source>
</evidence>
<dbReference type="CDD" id="cd02961">
    <property type="entry name" value="PDI_a_family"/>
    <property type="match status" value="2"/>
</dbReference>
<dbReference type="Pfam" id="PF00801">
    <property type="entry name" value="PKD"/>
    <property type="match status" value="1"/>
</dbReference>
<feature type="domain" description="PKD" evidence="28">
    <location>
        <begin position="117"/>
        <end position="163"/>
    </location>
</feature>
<dbReference type="InterPro" id="IPR013783">
    <property type="entry name" value="Ig-like_fold"/>
</dbReference>
<dbReference type="InterPro" id="IPR036392">
    <property type="entry name" value="PLAT/LH2_dom_sf"/>
</dbReference>
<feature type="domain" description="REJ" evidence="31">
    <location>
        <begin position="176"/>
        <end position="875"/>
    </location>
</feature>
<dbReference type="InterPro" id="IPR016024">
    <property type="entry name" value="ARM-type_fold"/>
</dbReference>
<evidence type="ECO:0000259" key="30">
    <source>
        <dbReference type="PROSITE" id="PS50221"/>
    </source>
</evidence>
<feature type="transmembrane region" description="Helical" evidence="27">
    <location>
        <begin position="2093"/>
        <end position="2116"/>
    </location>
</feature>
<dbReference type="GO" id="GO:0006816">
    <property type="term" value="P:calcium ion transport"/>
    <property type="evidence" value="ECO:0007669"/>
    <property type="project" value="TreeGrafter"/>
</dbReference>
<dbReference type="SMART" id="SM00308">
    <property type="entry name" value="LH2"/>
    <property type="match status" value="1"/>
</dbReference>
<evidence type="ECO:0000259" key="28">
    <source>
        <dbReference type="PROSITE" id="PS50093"/>
    </source>
</evidence>
<feature type="region of interest" description="Disordered" evidence="26">
    <location>
        <begin position="2247"/>
        <end position="2294"/>
    </location>
</feature>
<dbReference type="PROSITE" id="PS50221">
    <property type="entry name" value="GAIN_B"/>
    <property type="match status" value="1"/>
</dbReference>
<evidence type="ECO:0000256" key="6">
    <source>
        <dbReference type="ARBA" id="ARBA00006347"/>
    </source>
</evidence>
<evidence type="ECO:0000256" key="7">
    <source>
        <dbReference type="ARBA" id="ARBA00007200"/>
    </source>
</evidence>
<dbReference type="InterPro" id="IPR000601">
    <property type="entry name" value="PKD_dom"/>
</dbReference>
<dbReference type="FunFam" id="3.40.30.10:FF:000076">
    <property type="entry name" value="Protein disulfide-isomerase A4"/>
    <property type="match status" value="1"/>
</dbReference>
<comment type="similarity">
    <text evidence="7">Belongs to the polycystin family.</text>
</comment>
<evidence type="ECO:0000256" key="26">
    <source>
        <dbReference type="SAM" id="MobiDB-lite"/>
    </source>
</evidence>
<dbReference type="GO" id="GO:0042470">
    <property type="term" value="C:melanosome"/>
    <property type="evidence" value="ECO:0007669"/>
    <property type="project" value="UniProtKB-SubCell"/>
</dbReference>
<dbReference type="SUPFAM" id="SSF52833">
    <property type="entry name" value="Thioredoxin-like"/>
    <property type="match status" value="5"/>
</dbReference>
<feature type="transmembrane region" description="Helical" evidence="27">
    <location>
        <begin position="1577"/>
        <end position="1603"/>
    </location>
</feature>
<dbReference type="PROSITE" id="PS50095">
    <property type="entry name" value="PLAT"/>
    <property type="match status" value="1"/>
</dbReference>
<comment type="subunit">
    <text evidence="21">Part of a large chaperone multiprotein complex comprising DNAJB11, HSP90B1, HSPA5, HYOU, PDIA2, PDIA4, PDIA6, PPIB, SDF2L1, UGGT1 and very small amounts of ERP29, but not, or at very low levels, CALR nor CANX. Component of a complex containing at least CRELD2, MANF, MATN3 and PDIA4.</text>
</comment>
<dbReference type="CDD" id="cd03068">
    <property type="entry name" value="PDI_b_ERp72"/>
    <property type="match status" value="1"/>
</dbReference>
<dbReference type="Pfam" id="PF02010">
    <property type="entry name" value="REJ"/>
    <property type="match status" value="2"/>
</dbReference>
<dbReference type="InterPro" id="IPR001024">
    <property type="entry name" value="PLAT/LH2_dom"/>
</dbReference>
<dbReference type="PANTHER" id="PTHR46730">
    <property type="entry name" value="POLYCYSTIN-1"/>
    <property type="match status" value="1"/>
</dbReference>
<dbReference type="InterPro" id="IPR005788">
    <property type="entry name" value="PDI_thioredoxin-like_dom"/>
</dbReference>
<dbReference type="GO" id="GO:0005929">
    <property type="term" value="C:cilium"/>
    <property type="evidence" value="ECO:0007669"/>
    <property type="project" value="UniProtKB-SubCell"/>
</dbReference>
<keyword evidence="20 22" id="KW-0676">Redox-active center</keyword>
<comment type="catalytic activity">
    <reaction evidence="1 25">
        <text>Catalyzes the rearrangement of -S-S- bonds in proteins.</text>
        <dbReference type="EC" id="5.3.4.1"/>
    </reaction>
</comment>
<dbReference type="InterPro" id="IPR000203">
    <property type="entry name" value="GPS"/>
</dbReference>
<dbReference type="GO" id="GO:0005886">
    <property type="term" value="C:plasma membrane"/>
    <property type="evidence" value="ECO:0007669"/>
    <property type="project" value="UniProtKB-SubCell"/>
</dbReference>
<sequence>MIFSLSLVPAVWIYTEKQAYATREDIKFLAMTEEPDPLEFHWYFGDQTAVRTPSRTFVKKYLHPDRYNITVSVSSRLGFFSSDVYTVVIQRAVHLNRLLYTRSVLLNTSTPFSCRINAGTDVTYLWDFGDGTRRVGKDTEHHIFKSTGEFIVEVIVSNLVSSTSLKGHMFVVLEPCQPPPVKNMGPSKIQAWRYQPVRLGVTFEEQIRCNISKGLQYSWTLYGPTGLQLSITGIKTNQQHLELPGYLLHYGTYRAAAKVQVVGSIVYSTYSVLLEVMPSAPVSIISGGTNVFINHNSNSNITVDGYKSYDPDFPENIMSCRWKCRPVNTAETSCFSKHVQTSSALLTFPATSLNSNCDLFKLTLTVQSGNRSSSSEMFMTMRSKPTSIIHVSCEECRGNSVNWNEKVSVTTACKRCPINITYSWKLYLVNASSKSIPDVPFCGSLDISLPSKLEEDESFFQQPALSVPLSILNHHETSSSDDIKITDGSVVRWPRRRSSMEPKNPSLLALLSETDSASGMRLNSYKISLNHISVLTAEMGSGDISEMNFALFHLPLPTENKNVNEKDFVAEYPEEHGYLSENITGYYEDFYSGLEEADSGVSIGRPNGRPHNLDKVISPSSEYDGDNLVGPGSLDRVVSEKTLLDLHREIIQPALFESFTSTGIASPVITFKPMMLKPKSLYMLEVSASSEQVLQGKTQLFFSTHPAPEGMVCYVQPSSGFELHTQFSIFCSSGKEDLLYEYSFSVGNSTKKLLYQGRDYQHYFYLPSGDPYDDYKVNIYIKVGNRFGASTKPCPVNVNVWPSFKRDSMPLSNPDQELFVYGLSNLTTLIHMKNTQDIINYIFLLTATLNRLSLDPESCVKLQTQTRAALISVISQLDATNQELLFDILNTLVDLMKVSNQIYLLSSREPQFSLNTTSIKLAAWQNFDLPLTRKNVDLTTFYIPYMPVIKHPSRDFDEKSCFITLIISYSQNPYHWARTPVQVNGRVADMKLFNCSSRREIKMRHLSTPLIIEFQKQEKSTGVEFILSRSEVNIHQFNITAELLKKAVQIRVEFRRPSRHVFPILLLFRMHQRPTPTLYNVREVYHWKGQVAQIFLPASSLKDVGIAYLMLLNADYDKRAKNKYIADEVDYTLSVDSTQCLVWDGVKEWRSDGCSVRPSFTSTKVNCSYNQLSSFTLAHQMIQSIHSVSNVTEYISVQANPVLFIVMVLVVALYAVLLVFCNHADIQVEKNLGTFLLPDNNPTDQFLYTVTIDTGLRSRARMTAKVYIVLYGEKGVSQTRELSNPDHTFFTRNSRTTFILSSAQSLGKVWQVCVWHDGGGMSPSWFLNHVMVKDIVVGSSWTFLAQCWLAVDEGDGRVERKLLALDRQLTFREYWLESGLIGVSLLSVWTGLCALTLLPLGSLMSFLFRISKTNKYGSHSGDQYKVRMPYIFSVDDALLLRDDMSELNDSWSTVSPWRNKCQVLKAGDLESMSCMKLTESSALQKSTDSVSCIEIIEEDIPDDKLRSKRFKNTEFHLQTSSFEVNGFSNNSVSRRSRTLQAWCYYATWALWLCLSITCIIITGTLGLKFSSTKCLLWIHSVFFSLLFCAFAAHPALIFIVAAYETLRKRDQGYLCQISAVEDPVIELLKNNRQNGACVKKQPLSSSYRHTEEITMNFEKVLAARQRARYLRLARPPTSTELQSVRSQIKKRTHLQNTIRLDLVLYIIASCIVGTVAYGKSSSDKFYLNQAVRAHFTGSNSILKLDDWWNWTENTLLHELYLYSHYYTGVEDSVKAVSLIGEPVIMKMEDTHNSSCQSSPGALASVFSIFFGPYQCGKLRCYEGAGFNVPLGKNRSEASSRLKTLWTSGCMHSSTHAIKLQFTLYSPVYNLFTTITVLGEMSFMGAVLSSVFISSTRLHHSACALDYCTTAGELLLLLLTLLQIYFQTYVMSQRGQRYWTDSWNWTEVIVVLLSLLCFVCSVHHFTLITDTMEHLWRENFKTFVDLSPVSFWEEVVDLCTHSLYGLLLFILLIKCCSLLHLNDAMATAVSTVIDVFSSLLWPVITGVILIFAFSSMGILDNLPKSVYSLITHQFGIRKLGDSHQNQASWLLCCYWGLICIVSFAVKAVVTGVLSSVVQKAKSKRRKHHLSVFDLCTYIRDEALALVGKGRQKRPVHSKSNNFVLEEFEDLVDELLLKLNVISSSDEDQDNYEDQSPLQSAHDYSSELERLEEERRPGGKGRKMKKLPLLLIVLLGLAHFITISKGEEEGPALVSGPRSGEELSKDADIDTEDDEDDDDDDEDDDDDSTEVKEENGVLVLTDSNFDTFIEDKDTVLVEFYAPWCGHCKQFAPEYEKIAQALKENDPPIPVAKVDATVANTLASKFEVSGYPTIKILKKGEAVDYDGERTEKAIVERVKEVAQPDWKPPPEATLVLTKDNFDDVVNNADIILVEFYAPWCGHCKRLAPEYEKAAKELSTRTPTIPLAKVDATAESDLASRFDVTGYPTLKIFRKGKVFDYNGPREKHGIVDYMSEQAGPPSKQVQAVKQIQELVKDGDDAVIVGVFSSEEDAAYEIYQEACNTLRDDYKFRHTFTNEIIKFLKASPGQVVMLQPEKFRSKYEPSSHTLNIKDSTSASEVQEFFQKHTLPLVGHRKQSNAEKRYSKRPLVVVYYGVDFSFDYRVATQYWRSKVLEVAKDFPEYTFTIADEEDYSDELKGLGLSESGEEVNVAILGEEGKKYAMEPEEFDSDVLREFVQAFKKGKLKPIVKSQPIPKNNKGPVKVVVGKTFHEIVMDTKKDVLIEFYAPWCGHCKKLEPDYLALAKKYKNEKNLVIAKMDATANDVPHSAYKVEGFPTIYFAPSSKKQNPIQFSGGERNMESLSKFVEEHATKLSQKKEEL</sequence>
<dbReference type="EMBL" id="JAUCMX010000020">
    <property type="protein sequence ID" value="KAK3515872.1"/>
    <property type="molecule type" value="Genomic_DNA"/>
</dbReference>
<dbReference type="Pfam" id="PF13848">
    <property type="entry name" value="Thioredoxin_6"/>
    <property type="match status" value="1"/>
</dbReference>
<evidence type="ECO:0000256" key="11">
    <source>
        <dbReference type="ARBA" id="ARBA00022737"/>
    </source>
</evidence>
<dbReference type="InterPro" id="IPR013122">
    <property type="entry name" value="PKD1_2_channel"/>
</dbReference>
<evidence type="ECO:0000259" key="29">
    <source>
        <dbReference type="PROSITE" id="PS50095"/>
    </source>
</evidence>
<evidence type="ECO:0000256" key="8">
    <source>
        <dbReference type="ARBA" id="ARBA00022475"/>
    </source>
</evidence>
<keyword evidence="17 22" id="KW-1015">Disulfide bond</keyword>
<evidence type="ECO:0000256" key="24">
    <source>
        <dbReference type="RuleBase" id="RU004208"/>
    </source>
</evidence>
<comment type="similarity">
    <text evidence="6 24">Belongs to the protein disulfide isomerase family.</text>
</comment>
<dbReference type="PROSITE" id="PS50093">
    <property type="entry name" value="PKD"/>
    <property type="match status" value="2"/>
</dbReference>
<dbReference type="Proteomes" id="UP001274896">
    <property type="component" value="Unassembled WGS sequence"/>
</dbReference>
<feature type="domain" description="Thioredoxin" evidence="32">
    <location>
        <begin position="2736"/>
        <end position="2867"/>
    </location>
</feature>
<evidence type="ECO:0000256" key="1">
    <source>
        <dbReference type="ARBA" id="ARBA00001182"/>
    </source>
</evidence>
<keyword evidence="8" id="KW-1003">Cell membrane</keyword>
<feature type="domain" description="PKD" evidence="28">
    <location>
        <begin position="36"/>
        <end position="90"/>
    </location>
</feature>
<evidence type="ECO:0000256" key="23">
    <source>
        <dbReference type="PROSITE-ProRule" id="PRU00152"/>
    </source>
</evidence>
<feature type="region of interest" description="Disordered" evidence="26">
    <location>
        <begin position="2185"/>
        <end position="2220"/>
    </location>
</feature>
<feature type="compositionally biased region" description="Polar residues" evidence="26">
    <location>
        <begin position="2192"/>
        <end position="2201"/>
    </location>
</feature>
<dbReference type="SUPFAM" id="SSF49723">
    <property type="entry name" value="Lipase/lipooxygenase domain (PLAT/LH2 domain)"/>
    <property type="match status" value="1"/>
</dbReference>
<dbReference type="EC" id="5.3.4.1" evidence="25"/>
<dbReference type="PRINTS" id="PR00421">
    <property type="entry name" value="THIOREDOXIN"/>
</dbReference>
<evidence type="ECO:0000256" key="25">
    <source>
        <dbReference type="RuleBase" id="RU361130"/>
    </source>
</evidence>
<evidence type="ECO:0000259" key="32">
    <source>
        <dbReference type="PROSITE" id="PS51352"/>
    </source>
</evidence>
<dbReference type="FunFam" id="3.40.30.10:FF:000126">
    <property type="entry name" value="Protein disulfide-isomerase A4"/>
    <property type="match status" value="1"/>
</dbReference>
<dbReference type="Pfam" id="PF00085">
    <property type="entry name" value="Thioredoxin"/>
    <property type="match status" value="3"/>
</dbReference>
<dbReference type="FunFam" id="3.40.30.10:FF:000067">
    <property type="entry name" value="Protein disulfide-isomerase A4"/>
    <property type="match status" value="1"/>
</dbReference>
<dbReference type="Pfam" id="PF08016">
    <property type="entry name" value="PKD_channel"/>
    <property type="match status" value="1"/>
</dbReference>
<evidence type="ECO:0000256" key="16">
    <source>
        <dbReference type="ARBA" id="ARBA00023136"/>
    </source>
</evidence>
<dbReference type="SUPFAM" id="SSF49299">
    <property type="entry name" value="PKD domain"/>
    <property type="match status" value="1"/>
</dbReference>
<feature type="compositionally biased region" description="Acidic residues" evidence="26">
    <location>
        <begin position="2267"/>
        <end position="2286"/>
    </location>
</feature>
<keyword evidence="13 27" id="KW-1133">Transmembrane helix</keyword>
<dbReference type="Pfam" id="PF01477">
    <property type="entry name" value="PLAT"/>
    <property type="match status" value="1"/>
</dbReference>
<evidence type="ECO:0000256" key="2">
    <source>
        <dbReference type="ARBA" id="ARBA00004138"/>
    </source>
</evidence>
<feature type="domain" description="PLAT" evidence="29">
    <location>
        <begin position="1246"/>
        <end position="1363"/>
    </location>
</feature>
<gene>
    <name evidence="33" type="ORF">QTP70_034745</name>
</gene>
<keyword evidence="12" id="KW-0256">Endoplasmic reticulum</keyword>
<evidence type="ECO:0000256" key="13">
    <source>
        <dbReference type="ARBA" id="ARBA00022989"/>
    </source>
</evidence>
<evidence type="ECO:0000256" key="22">
    <source>
        <dbReference type="PIRSR" id="PIRSR605792-51"/>
    </source>
</evidence>
<feature type="domain" description="Thioredoxin" evidence="32">
    <location>
        <begin position="2268"/>
        <end position="2399"/>
    </location>
</feature>
<dbReference type="Pfam" id="PF01825">
    <property type="entry name" value="GPS"/>
    <property type="match status" value="1"/>
</dbReference>
<dbReference type="InterPro" id="IPR002859">
    <property type="entry name" value="PKD/REJ-like"/>
</dbReference>
<dbReference type="GO" id="GO:0003756">
    <property type="term" value="F:protein disulfide isomerase activity"/>
    <property type="evidence" value="ECO:0007669"/>
    <property type="project" value="UniProtKB-EC"/>
</dbReference>
<evidence type="ECO:0000256" key="14">
    <source>
        <dbReference type="ARBA" id="ARBA00022990"/>
    </source>
</evidence>
<comment type="caution">
    <text evidence="33">The sequence shown here is derived from an EMBL/GenBank/DDBJ whole genome shotgun (WGS) entry which is preliminary data.</text>
</comment>
<dbReference type="PROSITE" id="PS00194">
    <property type="entry name" value="THIOREDOXIN_1"/>
    <property type="match status" value="3"/>
</dbReference>
<evidence type="ECO:0000256" key="15">
    <source>
        <dbReference type="ARBA" id="ARBA00023069"/>
    </source>
</evidence>
<protein>
    <recommendedName>
        <fullName evidence="25">Protein disulfide-isomerase</fullName>
        <ecNumber evidence="25">5.3.4.1</ecNumber>
    </recommendedName>
</protein>
<name>A0AAE0UQC4_9TELE</name>
<feature type="transmembrane region" description="Helical" evidence="27">
    <location>
        <begin position="1542"/>
        <end position="1565"/>
    </location>
</feature>
<dbReference type="InterPro" id="IPR046791">
    <property type="entry name" value="Polycystin_dom"/>
</dbReference>
<feature type="compositionally biased region" description="Basic and acidic residues" evidence="26">
    <location>
        <begin position="2202"/>
        <end position="2215"/>
    </location>
</feature>
<evidence type="ECO:0000256" key="27">
    <source>
        <dbReference type="SAM" id="Phobius"/>
    </source>
</evidence>
<reference evidence="33" key="1">
    <citation type="submission" date="2023-06" db="EMBL/GenBank/DDBJ databases">
        <title>Male Hemibagrus guttatus genome.</title>
        <authorList>
            <person name="Bian C."/>
        </authorList>
    </citation>
    <scope>NUCLEOTIDE SEQUENCE</scope>
    <source>
        <strain evidence="33">Male_cb2023</strain>
        <tissue evidence="33">Muscle</tissue>
    </source>
</reference>
<dbReference type="InterPro" id="IPR014010">
    <property type="entry name" value="REJ_dom"/>
</dbReference>
<keyword evidence="19" id="KW-0966">Cell projection</keyword>
<dbReference type="InterPro" id="IPR057244">
    <property type="entry name" value="GAIN_B"/>
</dbReference>
<keyword evidence="10" id="KW-0732">Signal</keyword>
<dbReference type="PANTHER" id="PTHR46730:SF4">
    <property type="entry name" value="POLYCYSTIC KIDNEY DISEASE PROTEIN 1-LIKE 1"/>
    <property type="match status" value="1"/>
</dbReference>
<keyword evidence="11" id="KW-0677">Repeat</keyword>